<dbReference type="InterPro" id="IPR001611">
    <property type="entry name" value="Leu-rich_rpt"/>
</dbReference>
<feature type="region of interest" description="Disordered" evidence="1">
    <location>
        <begin position="50"/>
        <end position="102"/>
    </location>
</feature>
<dbReference type="SMART" id="SM00368">
    <property type="entry name" value="LRR_RI"/>
    <property type="match status" value="5"/>
</dbReference>
<proteinExistence type="predicted"/>
<dbReference type="SUPFAM" id="SSF52047">
    <property type="entry name" value="RNI-like"/>
    <property type="match status" value="1"/>
</dbReference>
<reference evidence="2" key="1">
    <citation type="submission" date="2021-10" db="EMBL/GenBank/DDBJ databases">
        <title>Tropical sea cucumber genome reveals ecological adaptation and Cuvierian tubules defense mechanism.</title>
        <authorList>
            <person name="Chen T."/>
        </authorList>
    </citation>
    <scope>NUCLEOTIDE SEQUENCE</scope>
    <source>
        <strain evidence="2">Nanhai2018</strain>
        <tissue evidence="2">Muscle</tissue>
    </source>
</reference>
<feature type="compositionally biased region" description="Basic and acidic residues" evidence="1">
    <location>
        <begin position="358"/>
        <end position="380"/>
    </location>
</feature>
<dbReference type="Gene3D" id="3.80.10.10">
    <property type="entry name" value="Ribonuclease Inhibitor"/>
    <property type="match status" value="2"/>
</dbReference>
<feature type="region of interest" description="Disordered" evidence="1">
    <location>
        <begin position="313"/>
        <end position="414"/>
    </location>
</feature>
<dbReference type="InterPro" id="IPR053040">
    <property type="entry name" value="LRR-containing_protein_71"/>
</dbReference>
<organism evidence="2 3">
    <name type="scientific">Holothuria leucospilota</name>
    <name type="common">Black long sea cucumber</name>
    <name type="synonym">Mertensiothuria leucospilota</name>
    <dbReference type="NCBI Taxonomy" id="206669"/>
    <lineage>
        <taxon>Eukaryota</taxon>
        <taxon>Metazoa</taxon>
        <taxon>Echinodermata</taxon>
        <taxon>Eleutherozoa</taxon>
        <taxon>Echinozoa</taxon>
        <taxon>Holothuroidea</taxon>
        <taxon>Aspidochirotacea</taxon>
        <taxon>Aspidochirotida</taxon>
        <taxon>Holothuriidae</taxon>
        <taxon>Holothuria</taxon>
    </lineage>
</organism>
<keyword evidence="3" id="KW-1185">Reference proteome</keyword>
<protein>
    <submittedName>
        <fullName evidence="2">Leucine-rich repeat-containing protein 71</fullName>
    </submittedName>
</protein>
<evidence type="ECO:0000256" key="1">
    <source>
        <dbReference type="SAM" id="MobiDB-lite"/>
    </source>
</evidence>
<dbReference type="PANTHER" id="PTHR46984">
    <property type="entry name" value="LEUCINE-RICH REPEAT-CONTAINING PROTEIN 71"/>
    <property type="match status" value="1"/>
</dbReference>
<dbReference type="Pfam" id="PF13516">
    <property type="entry name" value="LRR_6"/>
    <property type="match status" value="3"/>
</dbReference>
<dbReference type="Proteomes" id="UP001152320">
    <property type="component" value="Chromosome 9"/>
</dbReference>
<feature type="compositionally biased region" description="Basic and acidic residues" evidence="1">
    <location>
        <begin position="329"/>
        <end position="350"/>
    </location>
</feature>
<feature type="compositionally biased region" description="Basic and acidic residues" evidence="1">
    <location>
        <begin position="1"/>
        <end position="13"/>
    </location>
</feature>
<accession>A0A9Q1BZJ5</accession>
<dbReference type="InterPro" id="IPR032675">
    <property type="entry name" value="LRR_dom_sf"/>
</dbReference>
<gene>
    <name evidence="2" type="ORF">HOLleu_19575</name>
</gene>
<name>A0A9Q1BZJ5_HOLLE</name>
<dbReference type="PANTHER" id="PTHR46984:SF1">
    <property type="entry name" value="LEUCINE-RICH REPEAT-CONTAINING PROTEIN 71"/>
    <property type="match status" value="1"/>
</dbReference>
<feature type="compositionally biased region" description="Basic and acidic residues" evidence="1">
    <location>
        <begin position="92"/>
        <end position="102"/>
    </location>
</feature>
<dbReference type="EMBL" id="JAIZAY010000009">
    <property type="protein sequence ID" value="KAJ8035792.1"/>
    <property type="molecule type" value="Genomic_DNA"/>
</dbReference>
<dbReference type="OrthoDB" id="120976at2759"/>
<evidence type="ECO:0000313" key="2">
    <source>
        <dbReference type="EMBL" id="KAJ8035792.1"/>
    </source>
</evidence>
<sequence>MGKRVERSSKDKSGQSSSQDTNEDDANKTPEPYTCTGAFEADFIELCRRSGIPQSEIPPVVVRAKRPGTPPPPDPKKDDPKGKNQPPPEPTPDIKDDSDPVPKTYVTKEKYQYFKPTIQVEMENEDKPNTVTEIFVRGWKIDELMMGIFKQCFPTIEKLHSINFWNTSLTESTVKELASFLPQCSNLRNVTIEGNTCTDEPWALLIGEDSLIVHLSLRHNGITDKGASSIGKALSTEKTCNKNLLTLSLCHNKITDVGAAALVSGLRMNRVLLSLSLANNRIGDEGAVKFGEVLSRFPLFHFEVVERRKLISDKGSPERGSGKSPPPSRRAESKDRPGSVRSGSHLDKGDKRRNKSSNKKDNKKDKEDTAKGTKKEDKWKKVGSKASLVSMADAAKATKGKKTASSKDKKAHEVETPDILEAVNPLSEPVESLEGQLWIPGNRSLINLNLARNKIKEPGIKSLLLAVQYQTTLCSLSPHPSLKGLLKLSLQGNPIEKDNEHFTKLQEMMVMKDPFYKPVSLSPSGENQSTAG</sequence>
<feature type="region of interest" description="Disordered" evidence="1">
    <location>
        <begin position="1"/>
        <end position="34"/>
    </location>
</feature>
<evidence type="ECO:0000313" key="3">
    <source>
        <dbReference type="Proteomes" id="UP001152320"/>
    </source>
</evidence>
<dbReference type="AlphaFoldDB" id="A0A9Q1BZJ5"/>
<comment type="caution">
    <text evidence="2">The sequence shown here is derived from an EMBL/GenBank/DDBJ whole genome shotgun (WGS) entry which is preliminary data.</text>
</comment>
<feature type="compositionally biased region" description="Basic and acidic residues" evidence="1">
    <location>
        <begin position="405"/>
        <end position="414"/>
    </location>
</feature>